<evidence type="ECO:0000313" key="1">
    <source>
        <dbReference type="EMBL" id="CUS56168.1"/>
    </source>
</evidence>
<organism evidence="1">
    <name type="scientific">hydrothermal vent metagenome</name>
    <dbReference type="NCBI Taxonomy" id="652676"/>
    <lineage>
        <taxon>unclassified sequences</taxon>
        <taxon>metagenomes</taxon>
        <taxon>ecological metagenomes</taxon>
    </lineage>
</organism>
<sequence>MTESAVMPNGKGVECWPDLGGWQQECKATNGFSNAGEGRSR</sequence>
<gene>
    <name evidence="1" type="ORF">MGWOODY_Hyp1961</name>
</gene>
<reference evidence="1" key="1">
    <citation type="submission" date="2015-10" db="EMBL/GenBank/DDBJ databases">
        <authorList>
            <person name="Gilbert D.G."/>
        </authorList>
    </citation>
    <scope>NUCLEOTIDE SEQUENCE</scope>
</reference>
<dbReference type="EMBL" id="CZQD01000019">
    <property type="protein sequence ID" value="CUS56168.1"/>
    <property type="molecule type" value="Genomic_DNA"/>
</dbReference>
<dbReference type="AlphaFoldDB" id="A0A160TYN6"/>
<name>A0A160TYN6_9ZZZZ</name>
<proteinExistence type="predicted"/>
<accession>A0A160TYN6</accession>
<protein>
    <submittedName>
        <fullName evidence="1">Uncharacterized protein</fullName>
    </submittedName>
</protein>